<organism evidence="1 2">
    <name type="scientific">Helicostylum pulchrum</name>
    <dbReference type="NCBI Taxonomy" id="562976"/>
    <lineage>
        <taxon>Eukaryota</taxon>
        <taxon>Fungi</taxon>
        <taxon>Fungi incertae sedis</taxon>
        <taxon>Mucoromycota</taxon>
        <taxon>Mucoromycotina</taxon>
        <taxon>Mucoromycetes</taxon>
        <taxon>Mucorales</taxon>
        <taxon>Mucorineae</taxon>
        <taxon>Mucoraceae</taxon>
        <taxon>Helicostylum</taxon>
    </lineage>
</organism>
<sequence length="592" mass="68931">MKSWSEIPNEILNLVTVYCGRDCTQVKWMFVNKRWFTFYLSQVFSTIKTSLRNEPYTNKILYSPFDIGKYAKCVHLSNIQKPRNLNDINLSNDLLGMIMKRTLHVQEVCLFQTNKDLIHQDWLYFSVVLTNSNCWKLQFLPSLGENNIFSAAYYYTCAYHSRNTLKDLELSFGMIVRKDFNTLTDFTALETLEVHKNLIDGFNDLQLLLQFTPNIQELTVRFSTLRSYQAINGQCETHSSIKKLCLYNFTPQNNYELLTLVKKFPVLENLCIFGESDKAWLGKIDNPLTIDKFFSSINSIHKYEIMMSGDTQILEFSRPWLESIKSSKQDVHLLYSYNEQTNQTRLNFQSNAVATFYGGSAQSTLLLKYTMMTSISIEEIIDKLKVLDYQSISCFRIAGTKSNLETLLKQIIATERTYLKKLVVFDCIFKNYVPRANTTPISQHITRIIFFNCKIDLLPLKSFLKEFKSLDYVEFDSCTFGGTTDIKSIDMSDTDIKTMKMINFQKFMSTNTYTDKVPTVITIRIYFAASQTFRYFSAVENNLFETSRHTCEMFRNKFNINEGAFLNIRVKTIQELSLMLTKTSKMFILSLN</sequence>
<comment type="caution">
    <text evidence="1">The sequence shown here is derived from an EMBL/GenBank/DDBJ whole genome shotgun (WGS) entry which is preliminary data.</text>
</comment>
<name>A0ABP9YE90_9FUNG</name>
<accession>A0ABP9YE90</accession>
<dbReference type="Proteomes" id="UP001476247">
    <property type="component" value="Unassembled WGS sequence"/>
</dbReference>
<evidence type="ECO:0008006" key="3">
    <source>
        <dbReference type="Google" id="ProtNLM"/>
    </source>
</evidence>
<keyword evidence="2" id="KW-1185">Reference proteome</keyword>
<evidence type="ECO:0000313" key="1">
    <source>
        <dbReference type="EMBL" id="GAA5805275.1"/>
    </source>
</evidence>
<gene>
    <name evidence="1" type="ORF">HPULCUR_010790</name>
</gene>
<proteinExistence type="predicted"/>
<dbReference type="EMBL" id="BAABUJ010000043">
    <property type="protein sequence ID" value="GAA5805275.1"/>
    <property type="molecule type" value="Genomic_DNA"/>
</dbReference>
<evidence type="ECO:0000313" key="2">
    <source>
        <dbReference type="Proteomes" id="UP001476247"/>
    </source>
</evidence>
<protein>
    <recommendedName>
        <fullName evidence="3">F-box domain-containing protein</fullName>
    </recommendedName>
</protein>
<reference evidence="1 2" key="1">
    <citation type="submission" date="2024-04" db="EMBL/GenBank/DDBJ databases">
        <title>genome sequences of Mucor flavus KT1a and Helicostylum pulchrum KT1b strains isolation_sourced from the surface of a dry-aged beef.</title>
        <authorList>
            <person name="Toyotome T."/>
            <person name="Hosono M."/>
            <person name="Torimaru M."/>
            <person name="Fukuda K."/>
            <person name="Mikami N."/>
        </authorList>
    </citation>
    <scope>NUCLEOTIDE SEQUENCE [LARGE SCALE GENOMIC DNA]</scope>
    <source>
        <strain evidence="1 2">KT1b</strain>
    </source>
</reference>